<evidence type="ECO:0000313" key="6">
    <source>
        <dbReference type="Proteomes" id="UP000829196"/>
    </source>
</evidence>
<protein>
    <recommendedName>
        <fullName evidence="4">EF-hand domain-containing protein</fullName>
    </recommendedName>
</protein>
<sequence length="184" mass="20707">MEKVPTNDLFFSDFIDFLVLEPALVLLTRFRKLASSHLSVFSSSWRTQSTEQISRKKEEVRAELHVNQAIMVTGEDMELVMEKLGFGITDEAEKRNELLRSDDISAMFEEEEPSLEEALEAFGSFDENRDGFVDAGELQRVLFKLGFGGVGLDSCKTMIAAHDENGDGVIDFCEFLKLSESSFS</sequence>
<dbReference type="PROSITE" id="PS50222">
    <property type="entry name" value="EF_HAND_2"/>
    <property type="match status" value="1"/>
</dbReference>
<organism evidence="5 6">
    <name type="scientific">Dendrobium nobile</name>
    <name type="common">Orchid</name>
    <dbReference type="NCBI Taxonomy" id="94219"/>
    <lineage>
        <taxon>Eukaryota</taxon>
        <taxon>Viridiplantae</taxon>
        <taxon>Streptophyta</taxon>
        <taxon>Embryophyta</taxon>
        <taxon>Tracheophyta</taxon>
        <taxon>Spermatophyta</taxon>
        <taxon>Magnoliopsida</taxon>
        <taxon>Liliopsida</taxon>
        <taxon>Asparagales</taxon>
        <taxon>Orchidaceae</taxon>
        <taxon>Epidendroideae</taxon>
        <taxon>Malaxideae</taxon>
        <taxon>Dendrobiinae</taxon>
        <taxon>Dendrobium</taxon>
    </lineage>
</organism>
<dbReference type="PROSITE" id="PS00018">
    <property type="entry name" value="EF_HAND_1"/>
    <property type="match status" value="2"/>
</dbReference>
<accession>A0A8T3AE14</accession>
<evidence type="ECO:0000256" key="1">
    <source>
        <dbReference type="ARBA" id="ARBA00022723"/>
    </source>
</evidence>
<reference evidence="5" key="1">
    <citation type="journal article" date="2022" name="Front. Genet.">
        <title>Chromosome-Scale Assembly of the Dendrobium nobile Genome Provides Insights Into the Molecular Mechanism of the Biosynthesis of the Medicinal Active Ingredient of Dendrobium.</title>
        <authorList>
            <person name="Xu Q."/>
            <person name="Niu S.-C."/>
            <person name="Li K.-L."/>
            <person name="Zheng P.-J."/>
            <person name="Zhang X.-J."/>
            <person name="Jia Y."/>
            <person name="Liu Y."/>
            <person name="Niu Y.-X."/>
            <person name="Yu L.-H."/>
            <person name="Chen D.-F."/>
            <person name="Zhang G.-Q."/>
        </authorList>
    </citation>
    <scope>NUCLEOTIDE SEQUENCE</scope>
    <source>
        <tissue evidence="5">Leaf</tissue>
    </source>
</reference>
<dbReference type="OrthoDB" id="26525at2759"/>
<dbReference type="SMR" id="A0A8T3AE14"/>
<keyword evidence="2" id="KW-0677">Repeat</keyword>
<comment type="caution">
    <text evidence="5">The sequence shown here is derived from an EMBL/GenBank/DDBJ whole genome shotgun (WGS) entry which is preliminary data.</text>
</comment>
<dbReference type="AlphaFoldDB" id="A0A8T3AE14"/>
<dbReference type="Gene3D" id="1.10.238.10">
    <property type="entry name" value="EF-hand"/>
    <property type="match status" value="1"/>
</dbReference>
<dbReference type="SUPFAM" id="SSF47473">
    <property type="entry name" value="EF-hand"/>
    <property type="match status" value="1"/>
</dbReference>
<dbReference type="GO" id="GO:0005509">
    <property type="term" value="F:calcium ion binding"/>
    <property type="evidence" value="ECO:0007669"/>
    <property type="project" value="InterPro"/>
</dbReference>
<dbReference type="InterPro" id="IPR002048">
    <property type="entry name" value="EF_hand_dom"/>
</dbReference>
<evidence type="ECO:0000259" key="4">
    <source>
        <dbReference type="PROSITE" id="PS50222"/>
    </source>
</evidence>
<feature type="domain" description="EF-hand" evidence="4">
    <location>
        <begin position="113"/>
        <end position="148"/>
    </location>
</feature>
<evidence type="ECO:0000313" key="5">
    <source>
        <dbReference type="EMBL" id="KAI0494627.1"/>
    </source>
</evidence>
<dbReference type="EMBL" id="JAGYWB010000017">
    <property type="protein sequence ID" value="KAI0494627.1"/>
    <property type="molecule type" value="Genomic_DNA"/>
</dbReference>
<name>A0A8T3AE14_DENNO</name>
<gene>
    <name evidence="5" type="ORF">KFK09_024768</name>
</gene>
<dbReference type="SMART" id="SM00054">
    <property type="entry name" value="EFh"/>
    <property type="match status" value="2"/>
</dbReference>
<dbReference type="CDD" id="cd00051">
    <property type="entry name" value="EFh"/>
    <property type="match status" value="1"/>
</dbReference>
<proteinExistence type="predicted"/>
<keyword evidence="1" id="KW-0479">Metal-binding</keyword>
<dbReference type="Proteomes" id="UP000829196">
    <property type="component" value="Unassembled WGS sequence"/>
</dbReference>
<keyword evidence="3" id="KW-0106">Calcium</keyword>
<dbReference type="InterPro" id="IPR018247">
    <property type="entry name" value="EF_Hand_1_Ca_BS"/>
</dbReference>
<dbReference type="InterPro" id="IPR039647">
    <property type="entry name" value="EF_hand_pair_protein_CML-like"/>
</dbReference>
<dbReference type="InterPro" id="IPR011992">
    <property type="entry name" value="EF-hand-dom_pair"/>
</dbReference>
<dbReference type="PANTHER" id="PTHR10891">
    <property type="entry name" value="EF-HAND CALCIUM-BINDING DOMAIN CONTAINING PROTEIN"/>
    <property type="match status" value="1"/>
</dbReference>
<evidence type="ECO:0000256" key="3">
    <source>
        <dbReference type="ARBA" id="ARBA00022837"/>
    </source>
</evidence>
<keyword evidence="6" id="KW-1185">Reference proteome</keyword>
<evidence type="ECO:0000256" key="2">
    <source>
        <dbReference type="ARBA" id="ARBA00022737"/>
    </source>
</evidence>
<dbReference type="Pfam" id="PF13499">
    <property type="entry name" value="EF-hand_7"/>
    <property type="match status" value="1"/>
</dbReference>